<feature type="domain" description="Mce/MlaD" evidence="2">
    <location>
        <begin position="41"/>
        <end position="115"/>
    </location>
</feature>
<dbReference type="PANTHER" id="PTHR33371">
    <property type="entry name" value="INTERMEMBRANE PHOSPHOLIPID TRANSPORT SYSTEM BINDING PROTEIN MLAD-RELATED"/>
    <property type="match status" value="1"/>
</dbReference>
<evidence type="ECO:0000259" key="2">
    <source>
        <dbReference type="Pfam" id="PF02470"/>
    </source>
</evidence>
<evidence type="ECO:0000313" key="4">
    <source>
        <dbReference type="EMBL" id="KSZ56790.1"/>
    </source>
</evidence>
<dbReference type="Pfam" id="PF02470">
    <property type="entry name" value="MlaD"/>
    <property type="match status" value="1"/>
</dbReference>
<dbReference type="NCBIfam" id="TIGR00996">
    <property type="entry name" value="Mtu_fam_mce"/>
    <property type="match status" value="1"/>
</dbReference>
<comment type="caution">
    <text evidence="4">The sequence shown here is derived from an EMBL/GenBank/DDBJ whole genome shotgun (WGS) entry which is preliminary data.</text>
</comment>
<evidence type="ECO:0000259" key="3">
    <source>
        <dbReference type="Pfam" id="PF11887"/>
    </source>
</evidence>
<accession>A0A0V9UFI3</accession>
<dbReference type="GO" id="GO:0005576">
    <property type="term" value="C:extracellular region"/>
    <property type="evidence" value="ECO:0007669"/>
    <property type="project" value="TreeGrafter"/>
</dbReference>
<reference evidence="4 5" key="2">
    <citation type="journal article" date="2016" name="Genome Announc.">
        <title>Draft Genome Sequence of a Versatile Hydrocarbon-Degrading Bacterium, Rhodococcus pyridinivorans Strain KG-16, Collected from Oil Fields in India.</title>
        <authorList>
            <person name="Aggarwal R.K."/>
            <person name="Dawar C."/>
            <person name="Phanindranath R."/>
            <person name="Mutnuri L."/>
            <person name="Dayal A.M."/>
        </authorList>
    </citation>
    <scope>NUCLEOTIDE SEQUENCE [LARGE SCALE GENOMIC DNA]</scope>
    <source>
        <strain evidence="4 5">KG-16</strain>
    </source>
</reference>
<dbReference type="Pfam" id="PF11887">
    <property type="entry name" value="Mce4_CUP1"/>
    <property type="match status" value="1"/>
</dbReference>
<feature type="domain" description="Mammalian cell entry C-terminal" evidence="3">
    <location>
        <begin position="119"/>
        <end position="306"/>
    </location>
</feature>
<gene>
    <name evidence="4" type="ORF">Z045_20435</name>
</gene>
<reference evidence="5" key="1">
    <citation type="submission" date="2015-01" db="EMBL/GenBank/DDBJ databases">
        <title>Draft genome sequence of Rhodococcus pyridinivorans strain KG-16, a hydrocarbon-degrading bacterium.</title>
        <authorList>
            <person name="Aggarwal R.K."/>
            <person name="Dawar C."/>
        </authorList>
    </citation>
    <scope>NUCLEOTIDE SEQUENCE [LARGE SCALE GENOMIC DNA]</scope>
    <source>
        <strain evidence="5">KG-16</strain>
    </source>
</reference>
<dbReference type="InterPro" id="IPR024516">
    <property type="entry name" value="Mce_C"/>
</dbReference>
<dbReference type="PATRIC" id="fig|1441730.3.peg.4281"/>
<dbReference type="InterPro" id="IPR005693">
    <property type="entry name" value="Mce"/>
</dbReference>
<dbReference type="EMBL" id="AZXY01000012">
    <property type="protein sequence ID" value="KSZ56790.1"/>
    <property type="molecule type" value="Genomic_DNA"/>
</dbReference>
<sequence length="341" mass="36773">MVTRKPTLEDRNPLVIGTVAVVVIVLALVATVVVSRIGFSSVRYEAEFAQAARISAGDAVTIAGVQVGTVDGARLAGDHVVVAMDIDRDVELGSGTVASIKLTTLLGSRYLELQPAGGELLADNRIPLENTVVPYDLQELLADATTTFEQVDAERLGETMTLMADELHGVPELLPQVLQNIESLSGTLADRRRQIGSILEATASITTIVRAQQDSLGVLVRDGYSMLAELENRRNLVQRLLDSTTRLVDALHSVVVEDRTYVDAMIADLDEFLQTLANNDALLRNILQILPVPIRNFTNASGTGNEVDFTAPAGPMIDSWMCALVGHTGEPSLRDYLGECR</sequence>
<proteinExistence type="predicted"/>
<keyword evidence="1" id="KW-1133">Transmembrane helix</keyword>
<dbReference type="Proteomes" id="UP000053060">
    <property type="component" value="Unassembled WGS sequence"/>
</dbReference>
<protein>
    <submittedName>
        <fullName evidence="4">Mammalian cell entry protein</fullName>
    </submittedName>
</protein>
<name>A0A0V9UFI3_9NOCA</name>
<dbReference type="PANTHER" id="PTHR33371:SF18">
    <property type="entry name" value="MCE-FAMILY PROTEIN MCE3C"/>
    <property type="match status" value="1"/>
</dbReference>
<feature type="transmembrane region" description="Helical" evidence="1">
    <location>
        <begin position="14"/>
        <end position="34"/>
    </location>
</feature>
<organism evidence="4 5">
    <name type="scientific">Rhodococcus pyridinivorans KG-16</name>
    <dbReference type="NCBI Taxonomy" id="1441730"/>
    <lineage>
        <taxon>Bacteria</taxon>
        <taxon>Bacillati</taxon>
        <taxon>Actinomycetota</taxon>
        <taxon>Actinomycetes</taxon>
        <taxon>Mycobacteriales</taxon>
        <taxon>Nocardiaceae</taxon>
        <taxon>Rhodococcus</taxon>
    </lineage>
</organism>
<dbReference type="AlphaFoldDB" id="A0A0V9UFI3"/>
<keyword evidence="1" id="KW-0812">Transmembrane</keyword>
<evidence type="ECO:0000313" key="5">
    <source>
        <dbReference type="Proteomes" id="UP000053060"/>
    </source>
</evidence>
<keyword evidence="1" id="KW-0472">Membrane</keyword>
<dbReference type="InterPro" id="IPR003399">
    <property type="entry name" value="Mce/MlaD"/>
</dbReference>
<evidence type="ECO:0000256" key="1">
    <source>
        <dbReference type="SAM" id="Phobius"/>
    </source>
</evidence>
<dbReference type="InterPro" id="IPR052336">
    <property type="entry name" value="MlaD_Phospholipid_Transporter"/>
</dbReference>